<feature type="region of interest" description="Disordered" evidence="1">
    <location>
        <begin position="178"/>
        <end position="220"/>
    </location>
</feature>
<organism evidence="4 5">
    <name type="scientific">Streptomyces zhaozhouensis</name>
    <dbReference type="NCBI Taxonomy" id="1300267"/>
    <lineage>
        <taxon>Bacteria</taxon>
        <taxon>Bacillati</taxon>
        <taxon>Actinomycetota</taxon>
        <taxon>Actinomycetes</taxon>
        <taxon>Kitasatosporales</taxon>
        <taxon>Streptomycetaceae</taxon>
        <taxon>Streptomyces</taxon>
    </lineage>
</organism>
<keyword evidence="2" id="KW-1133">Transmembrane helix</keyword>
<dbReference type="AlphaFoldDB" id="A0A286DYJ8"/>
<evidence type="ECO:0000313" key="4">
    <source>
        <dbReference type="EMBL" id="SOD63739.1"/>
    </source>
</evidence>
<feature type="transmembrane region" description="Helical" evidence="2">
    <location>
        <begin position="401"/>
        <end position="421"/>
    </location>
</feature>
<name>A0A286DYJ8_9ACTN</name>
<dbReference type="EMBL" id="OCNE01000012">
    <property type="protein sequence ID" value="SOD63739.1"/>
    <property type="molecule type" value="Genomic_DNA"/>
</dbReference>
<gene>
    <name evidence="4" type="ORF">SAMN06297387_11297</name>
</gene>
<keyword evidence="5" id="KW-1185">Reference proteome</keyword>
<reference evidence="4 5" key="1">
    <citation type="submission" date="2017-09" db="EMBL/GenBank/DDBJ databases">
        <authorList>
            <person name="Ehlers B."/>
            <person name="Leendertz F.H."/>
        </authorList>
    </citation>
    <scope>NUCLEOTIDE SEQUENCE [LARGE SCALE GENOMIC DNA]</scope>
    <source>
        <strain evidence="4 5">CGMCC 4.7095</strain>
    </source>
</reference>
<evidence type="ECO:0000313" key="5">
    <source>
        <dbReference type="Proteomes" id="UP000219072"/>
    </source>
</evidence>
<keyword evidence="3" id="KW-0732">Signal</keyword>
<evidence type="ECO:0000256" key="2">
    <source>
        <dbReference type="SAM" id="Phobius"/>
    </source>
</evidence>
<evidence type="ECO:0000256" key="3">
    <source>
        <dbReference type="SAM" id="SignalP"/>
    </source>
</evidence>
<feature type="chain" id="PRO_5039574979" description="DUF916 domain-containing protein" evidence="3">
    <location>
        <begin position="26"/>
        <end position="437"/>
    </location>
</feature>
<proteinExistence type="predicted"/>
<evidence type="ECO:0008006" key="6">
    <source>
        <dbReference type="Google" id="ProtNLM"/>
    </source>
</evidence>
<accession>A0A286DYJ8</accession>
<protein>
    <recommendedName>
        <fullName evidence="6">DUF916 domain-containing protein</fullName>
    </recommendedName>
</protein>
<keyword evidence="2" id="KW-0472">Membrane</keyword>
<evidence type="ECO:0000256" key="1">
    <source>
        <dbReference type="SAM" id="MobiDB-lite"/>
    </source>
</evidence>
<sequence length="437" mass="45712">MRASAGVAAVGCSLLLVGSSATTVAAEVPASTSYAFAPEARAVEGAASSADAPKLEPGGIYTDRLAPGETLHYAVDLDEGSSAYLTTVVVPEHGAAVSASDGVEVELLTTDNETCSDGDRRFGTGSDAPPRPITVWAGRVVAQGADCQRAGTYLYTVTRMDGTDHGEWPIELRFGQEPRLSQLPESAPPVDSWESEQPAPPGGEAVRVSGGTGFNDAQPIGEGVWRDDIAAGTTRAYRVPLDWGQQLALTLDMGNAADAEEFSSAYGEVRAELYNPAAGRVDDPLSEYYDGEQLSIEALTPGVHYGNRFEDTEGVDRMAFAGWYYLLVTLSPEVADVTEDPVGTTLRVSVLGDAQPGPSYATDAVEAGFGVSDEMVSQAAKGQTDEELAAERASDEKRQRGYLSVGVGLALGLGIGAWYLIGRRRALAAAGPAPWAG</sequence>
<feature type="signal peptide" evidence="3">
    <location>
        <begin position="1"/>
        <end position="25"/>
    </location>
</feature>
<keyword evidence="2" id="KW-0812">Transmembrane</keyword>
<dbReference type="Proteomes" id="UP000219072">
    <property type="component" value="Unassembled WGS sequence"/>
</dbReference>